<reference evidence="5" key="1">
    <citation type="journal article" date="2019" name="Int. J. Syst. Evol. Microbiol.">
        <title>The Global Catalogue of Microorganisms (GCM) 10K type strain sequencing project: providing services to taxonomists for standard genome sequencing and annotation.</title>
        <authorList>
            <consortium name="The Broad Institute Genomics Platform"/>
            <consortium name="The Broad Institute Genome Sequencing Center for Infectious Disease"/>
            <person name="Wu L."/>
            <person name="Ma J."/>
        </authorList>
    </citation>
    <scope>NUCLEOTIDE SEQUENCE [LARGE SCALE GENOMIC DNA]</scope>
    <source>
        <strain evidence="5">KCTC 52416</strain>
    </source>
</reference>
<dbReference type="Pfam" id="PF16344">
    <property type="entry name" value="FecR_C"/>
    <property type="match status" value="1"/>
</dbReference>
<accession>A0ABV7JFH0</accession>
<proteinExistence type="predicted"/>
<dbReference type="InterPro" id="IPR012373">
    <property type="entry name" value="Ferrdict_sens_TM"/>
</dbReference>
<evidence type="ECO:0000259" key="2">
    <source>
        <dbReference type="Pfam" id="PF04773"/>
    </source>
</evidence>
<feature type="domain" description="FecR protein" evidence="2">
    <location>
        <begin position="124"/>
        <end position="213"/>
    </location>
</feature>
<evidence type="ECO:0000313" key="4">
    <source>
        <dbReference type="EMBL" id="MFC3196719.1"/>
    </source>
</evidence>
<protein>
    <submittedName>
        <fullName evidence="4">FecR family protein</fullName>
    </submittedName>
</protein>
<keyword evidence="1" id="KW-1133">Transmembrane helix</keyword>
<dbReference type="RefSeq" id="WP_379019711.1">
    <property type="nucleotide sequence ID" value="NZ_JBHRTA010000009.1"/>
</dbReference>
<organism evidence="4 5">
    <name type="scientific">Parapedobacter deserti</name>
    <dbReference type="NCBI Taxonomy" id="1912957"/>
    <lineage>
        <taxon>Bacteria</taxon>
        <taxon>Pseudomonadati</taxon>
        <taxon>Bacteroidota</taxon>
        <taxon>Sphingobacteriia</taxon>
        <taxon>Sphingobacteriales</taxon>
        <taxon>Sphingobacteriaceae</taxon>
        <taxon>Parapedobacter</taxon>
    </lineage>
</organism>
<dbReference type="Gene3D" id="2.60.120.1440">
    <property type="match status" value="1"/>
</dbReference>
<dbReference type="PIRSF" id="PIRSF018266">
    <property type="entry name" value="FecR"/>
    <property type="match status" value="1"/>
</dbReference>
<gene>
    <name evidence="4" type="ORF">ACFOET_03745</name>
</gene>
<keyword evidence="1" id="KW-0812">Transmembrane</keyword>
<dbReference type="Gene3D" id="3.55.50.30">
    <property type="match status" value="1"/>
</dbReference>
<evidence type="ECO:0000313" key="5">
    <source>
        <dbReference type="Proteomes" id="UP001595526"/>
    </source>
</evidence>
<dbReference type="PANTHER" id="PTHR30273:SF2">
    <property type="entry name" value="PROTEIN FECR"/>
    <property type="match status" value="1"/>
</dbReference>
<keyword evidence="1" id="KW-0472">Membrane</keyword>
<evidence type="ECO:0000256" key="1">
    <source>
        <dbReference type="SAM" id="Phobius"/>
    </source>
</evidence>
<dbReference type="Proteomes" id="UP001595526">
    <property type="component" value="Unassembled WGS sequence"/>
</dbReference>
<feature type="domain" description="Protein FecR C-terminal" evidence="3">
    <location>
        <begin position="260"/>
        <end position="327"/>
    </location>
</feature>
<name>A0ABV7JFH0_9SPHI</name>
<comment type="caution">
    <text evidence="4">The sequence shown here is derived from an EMBL/GenBank/DDBJ whole genome shotgun (WGS) entry which is preliminary data.</text>
</comment>
<dbReference type="EMBL" id="JBHRTA010000009">
    <property type="protein sequence ID" value="MFC3196719.1"/>
    <property type="molecule type" value="Genomic_DNA"/>
</dbReference>
<dbReference type="InterPro" id="IPR006860">
    <property type="entry name" value="FecR"/>
</dbReference>
<dbReference type="PANTHER" id="PTHR30273">
    <property type="entry name" value="PERIPLASMIC SIGNAL SENSOR AND SIGMA FACTOR ACTIVATOR FECR-RELATED"/>
    <property type="match status" value="1"/>
</dbReference>
<sequence length="336" mass="37791">MEDTRLKHLIRIYAEGRCTPEEEAELMALVLLSEPEHLAEALDGVWEKTDPQYRVDPAVSAQIYNKLSKKLPASTQRRGIALYRQWIGWAAIILCFIAVALYIYTPWDTADRQDTAATLVSKRASQRERIKLPDGSYVTLNEGTTLRYPTAFTAQTREVSLQGEAFFEVKADSKRPFVAQAGDVSIAVLGTSFNVRAYDPREHVTVTVSKGRVDVRDRNRSLAILEEDEQLIIDRLAGDMVPNAHSFNASEATAWHRNDLYFDNTTMEEAARTIEQRFGADIRFASPQLRNCRFSGSFLDVTDARSVLEVICAFNHMSFQQTAGHILIQGQGCPVN</sequence>
<feature type="transmembrane region" description="Helical" evidence="1">
    <location>
        <begin position="86"/>
        <end position="104"/>
    </location>
</feature>
<keyword evidence="5" id="KW-1185">Reference proteome</keyword>
<dbReference type="Pfam" id="PF04773">
    <property type="entry name" value="FecR"/>
    <property type="match status" value="1"/>
</dbReference>
<evidence type="ECO:0000259" key="3">
    <source>
        <dbReference type="Pfam" id="PF16344"/>
    </source>
</evidence>
<dbReference type="InterPro" id="IPR032508">
    <property type="entry name" value="FecR_C"/>
</dbReference>